<dbReference type="EMBL" id="QLSV01000005">
    <property type="protein sequence ID" value="RAR48398.1"/>
    <property type="molecule type" value="Genomic_DNA"/>
</dbReference>
<keyword evidence="2" id="KW-1185">Reference proteome</keyword>
<dbReference type="AlphaFoldDB" id="A0A328WYT1"/>
<accession>A0A328WYT1</accession>
<evidence type="ECO:0000313" key="2">
    <source>
        <dbReference type="Proteomes" id="UP000249518"/>
    </source>
</evidence>
<sequence>MIIGLTTKLQSELDKINSPVKLLTIKDTTIRMNFDSWAFAEIDNRNIDVCCFEDSEQMHLQLVDREIIAGQITIDNLAEIAFIIDGWLSKNKTVRQLKDGNNEFRISEKYSNLLTLTIDEVLEKRWTNEYKSIIKEQTLFNAELFLELKNKLSYLFPFFSHDNLWFSNILELPNDNFKSPIIYCNKDTFEIGITLDNLQKNNSFKTKNIDEAVHKTLELLPIDFEKTINPLKN</sequence>
<organism evidence="1 2">
    <name type="scientific">Flavobacterium lacus</name>
    <dbReference type="NCBI Taxonomy" id="1353778"/>
    <lineage>
        <taxon>Bacteria</taxon>
        <taxon>Pseudomonadati</taxon>
        <taxon>Bacteroidota</taxon>
        <taxon>Flavobacteriia</taxon>
        <taxon>Flavobacteriales</taxon>
        <taxon>Flavobacteriaceae</taxon>
        <taxon>Flavobacterium</taxon>
    </lineage>
</organism>
<dbReference type="OrthoDB" id="3378006at2"/>
<protein>
    <submittedName>
        <fullName evidence="1">Uncharacterized protein</fullName>
    </submittedName>
</protein>
<proteinExistence type="predicted"/>
<name>A0A328WYT1_9FLAO</name>
<dbReference type="Proteomes" id="UP000249518">
    <property type="component" value="Unassembled WGS sequence"/>
</dbReference>
<evidence type="ECO:0000313" key="1">
    <source>
        <dbReference type="EMBL" id="RAR48398.1"/>
    </source>
</evidence>
<comment type="caution">
    <text evidence="1">The sequence shown here is derived from an EMBL/GenBank/DDBJ whole genome shotgun (WGS) entry which is preliminary data.</text>
</comment>
<gene>
    <name evidence="1" type="ORF">B0I10_1056</name>
</gene>
<reference evidence="1 2" key="1">
    <citation type="submission" date="2018-06" db="EMBL/GenBank/DDBJ databases">
        <title>Genomic Encyclopedia of Type Strains, Phase III (KMG-III): the genomes of soil and plant-associated and newly described type strains.</title>
        <authorList>
            <person name="Whitman W."/>
        </authorList>
    </citation>
    <scope>NUCLEOTIDE SEQUENCE [LARGE SCALE GENOMIC DNA]</scope>
    <source>
        <strain evidence="1 2">CGMCC 1.12504</strain>
    </source>
</reference>